<protein>
    <submittedName>
        <fullName evidence="2">Uncharacterized protein</fullName>
    </submittedName>
</protein>
<dbReference type="SUPFAM" id="SSF46689">
    <property type="entry name" value="Homeodomain-like"/>
    <property type="match status" value="1"/>
</dbReference>
<reference evidence="2 3" key="1">
    <citation type="submission" date="2017-02" db="EMBL/GenBank/DDBJ databases">
        <title>Genomes of Trichoderma spp. with biocontrol activity.</title>
        <authorList>
            <person name="Gardiner D."/>
            <person name="Kazan K."/>
            <person name="Vos C."/>
            <person name="Harvey P."/>
        </authorList>
    </citation>
    <scope>NUCLEOTIDE SEQUENCE [LARGE SCALE GENOMIC DNA]</scope>
    <source>
        <strain evidence="2 3">A5MH</strain>
    </source>
</reference>
<comment type="caution">
    <text evidence="2">The sequence shown here is derived from an EMBL/GenBank/DDBJ whole genome shotgun (WGS) entry which is preliminary data.</text>
</comment>
<dbReference type="InterPro" id="IPR009057">
    <property type="entry name" value="Homeodomain-like_sf"/>
</dbReference>
<accession>A0A2K0TTJ4</accession>
<feature type="region of interest" description="Disordered" evidence="1">
    <location>
        <begin position="59"/>
        <end position="104"/>
    </location>
</feature>
<feature type="compositionally biased region" description="Basic and acidic residues" evidence="1">
    <location>
        <begin position="72"/>
        <end position="92"/>
    </location>
</feature>
<proteinExistence type="predicted"/>
<dbReference type="AlphaFoldDB" id="A0A2K0TTJ4"/>
<dbReference type="OrthoDB" id="5415741at2759"/>
<evidence type="ECO:0000313" key="2">
    <source>
        <dbReference type="EMBL" id="PNP48852.1"/>
    </source>
</evidence>
<organism evidence="2 3">
    <name type="scientific">Trichoderma gamsii</name>
    <dbReference type="NCBI Taxonomy" id="398673"/>
    <lineage>
        <taxon>Eukaryota</taxon>
        <taxon>Fungi</taxon>
        <taxon>Dikarya</taxon>
        <taxon>Ascomycota</taxon>
        <taxon>Pezizomycotina</taxon>
        <taxon>Sordariomycetes</taxon>
        <taxon>Hypocreomycetidae</taxon>
        <taxon>Hypocreales</taxon>
        <taxon>Hypocreaceae</taxon>
        <taxon>Trichoderma</taxon>
    </lineage>
</organism>
<gene>
    <name evidence="2" type="ORF">TGAMA5MH_00010</name>
</gene>
<evidence type="ECO:0000256" key="1">
    <source>
        <dbReference type="SAM" id="MobiDB-lite"/>
    </source>
</evidence>
<dbReference type="Proteomes" id="UP000236546">
    <property type="component" value="Unassembled WGS sequence"/>
</dbReference>
<dbReference type="EMBL" id="MTYH01000001">
    <property type="protein sequence ID" value="PNP48852.1"/>
    <property type="molecule type" value="Genomic_DNA"/>
</dbReference>
<name>A0A2K0TTJ4_9HYPO</name>
<evidence type="ECO:0000313" key="3">
    <source>
        <dbReference type="Proteomes" id="UP000236546"/>
    </source>
</evidence>
<dbReference type="Pfam" id="PF13384">
    <property type="entry name" value="HTH_23"/>
    <property type="match status" value="1"/>
</dbReference>
<sequence>MPAHDIATRAQALTLKLLGVSNQDIQRLTGIHPRTVHNIMDRAIERGLDLNNPTILEIHVRDGPRPGRPKKKREELREQLVEQRTVAGEHRPLIALPSASLQKD</sequence>